<gene>
    <name evidence="7" type="primary">pgl</name>
    <name evidence="9" type="ORF">C7435_2353</name>
</gene>
<evidence type="ECO:0000313" key="10">
    <source>
        <dbReference type="Proteomes" id="UP000273675"/>
    </source>
</evidence>
<dbReference type="InterPro" id="IPR039104">
    <property type="entry name" value="6PGL"/>
</dbReference>
<dbReference type="OrthoDB" id="9810967at2"/>
<evidence type="ECO:0000256" key="6">
    <source>
        <dbReference type="ARBA" id="ARBA00020337"/>
    </source>
</evidence>
<keyword evidence="7" id="KW-0378">Hydrolase</keyword>
<protein>
    <recommendedName>
        <fullName evidence="6 7">6-phosphogluconolactonase</fullName>
        <shortName evidence="7">6PGL</shortName>
        <ecNumber evidence="5 7">3.1.1.31</ecNumber>
    </recommendedName>
</protein>
<dbReference type="Pfam" id="PF01182">
    <property type="entry name" value="Glucosamine_iso"/>
    <property type="match status" value="1"/>
</dbReference>
<comment type="caution">
    <text evidence="9">The sequence shown here is derived from an EMBL/GenBank/DDBJ whole genome shotgun (WGS) entry which is preliminary data.</text>
</comment>
<proteinExistence type="inferred from homology"/>
<dbReference type="CDD" id="cd01400">
    <property type="entry name" value="6PGL"/>
    <property type="match status" value="1"/>
</dbReference>
<sequence length="242" mass="24844">MPLAPSTLPAVIEHADKSAMAEALSGPIRDALTAAIARRGRAVFAVSGGSTPEALYKRLAMVDLDWAKVSVVLVDERWVEPGEAGSNESFLRATLMTGKAAAAQLVGLKASGDTPIDGLSAVTERLAAIGFPPDVVILGMGEDGHTASWFPRADGLDVALAEGGGPVAAIRAKQTAVTGALTDRITLTRSALAGAGLSLLLLAGDGKKAALDAALADGPVADMPVRALLRSPDDRPEIHWTR</sequence>
<dbReference type="AlphaFoldDB" id="A0A495D4E2"/>
<evidence type="ECO:0000256" key="7">
    <source>
        <dbReference type="RuleBase" id="RU365095"/>
    </source>
</evidence>
<name>A0A495D4E2_9PROT</name>
<organism evidence="9 10">
    <name type="scientific">Maricaulis maris</name>
    <dbReference type="NCBI Taxonomy" id="74318"/>
    <lineage>
        <taxon>Bacteria</taxon>
        <taxon>Pseudomonadati</taxon>
        <taxon>Pseudomonadota</taxon>
        <taxon>Alphaproteobacteria</taxon>
        <taxon>Maricaulales</taxon>
        <taxon>Maricaulaceae</taxon>
        <taxon>Maricaulis</taxon>
    </lineage>
</organism>
<evidence type="ECO:0000256" key="5">
    <source>
        <dbReference type="ARBA" id="ARBA00013198"/>
    </source>
</evidence>
<dbReference type="SUPFAM" id="SSF100950">
    <property type="entry name" value="NagB/RpiA/CoA transferase-like"/>
    <property type="match status" value="1"/>
</dbReference>
<dbReference type="Gene3D" id="3.40.50.1360">
    <property type="match status" value="1"/>
</dbReference>
<evidence type="ECO:0000256" key="4">
    <source>
        <dbReference type="ARBA" id="ARBA00010662"/>
    </source>
</evidence>
<reference evidence="9 10" key="1">
    <citation type="submission" date="2018-10" db="EMBL/GenBank/DDBJ databases">
        <title>Genomic Encyclopedia of Type Strains, Phase IV (KMG-IV): sequencing the most valuable type-strain genomes for metagenomic binning, comparative biology and taxonomic classification.</title>
        <authorList>
            <person name="Goeker M."/>
        </authorList>
    </citation>
    <scope>NUCLEOTIDE SEQUENCE [LARGE SCALE GENOMIC DNA]</scope>
    <source>
        <strain evidence="9 10">DSM 4734</strain>
    </source>
</reference>
<dbReference type="GO" id="GO:0006098">
    <property type="term" value="P:pentose-phosphate shunt"/>
    <property type="evidence" value="ECO:0007669"/>
    <property type="project" value="UniProtKB-UniPathway"/>
</dbReference>
<dbReference type="NCBIfam" id="TIGR01198">
    <property type="entry name" value="pgl"/>
    <property type="match status" value="1"/>
</dbReference>
<dbReference type="RefSeq" id="WP_121211676.1">
    <property type="nucleotide sequence ID" value="NZ_RBIM01000005.1"/>
</dbReference>
<feature type="domain" description="Glucosamine/galactosamine-6-phosphate isomerase" evidence="8">
    <location>
        <begin position="16"/>
        <end position="229"/>
    </location>
</feature>
<dbReference type="InterPro" id="IPR037171">
    <property type="entry name" value="NagB/RpiA_transferase-like"/>
</dbReference>
<dbReference type="GO" id="GO:0005975">
    <property type="term" value="P:carbohydrate metabolic process"/>
    <property type="evidence" value="ECO:0007669"/>
    <property type="project" value="UniProtKB-UniRule"/>
</dbReference>
<evidence type="ECO:0000256" key="1">
    <source>
        <dbReference type="ARBA" id="ARBA00000832"/>
    </source>
</evidence>
<evidence type="ECO:0000256" key="2">
    <source>
        <dbReference type="ARBA" id="ARBA00002681"/>
    </source>
</evidence>
<dbReference type="InterPro" id="IPR005900">
    <property type="entry name" value="6-phosphogluconolactonase_DevB"/>
</dbReference>
<comment type="catalytic activity">
    <reaction evidence="1 7">
        <text>6-phospho-D-glucono-1,5-lactone + H2O = 6-phospho-D-gluconate + H(+)</text>
        <dbReference type="Rhea" id="RHEA:12556"/>
        <dbReference type="ChEBI" id="CHEBI:15377"/>
        <dbReference type="ChEBI" id="CHEBI:15378"/>
        <dbReference type="ChEBI" id="CHEBI:57955"/>
        <dbReference type="ChEBI" id="CHEBI:58759"/>
        <dbReference type="EC" id="3.1.1.31"/>
    </reaction>
</comment>
<evidence type="ECO:0000313" key="9">
    <source>
        <dbReference type="EMBL" id="RKQ96101.1"/>
    </source>
</evidence>
<comment type="function">
    <text evidence="2 7">Hydrolysis of 6-phosphogluconolactone to 6-phosphogluconate.</text>
</comment>
<dbReference type="PANTHER" id="PTHR11054">
    <property type="entry name" value="6-PHOSPHOGLUCONOLACTONASE"/>
    <property type="match status" value="1"/>
</dbReference>
<accession>A0A495D4E2</accession>
<comment type="similarity">
    <text evidence="4 7">Belongs to the glucosamine/galactosamine-6-phosphate isomerase family. 6-phosphogluconolactonase subfamily.</text>
</comment>
<dbReference type="GO" id="GO:0017057">
    <property type="term" value="F:6-phosphogluconolactonase activity"/>
    <property type="evidence" value="ECO:0007669"/>
    <property type="project" value="UniProtKB-UniRule"/>
</dbReference>
<dbReference type="InterPro" id="IPR006148">
    <property type="entry name" value="Glc/Gal-6P_isomerase"/>
</dbReference>
<dbReference type="EC" id="3.1.1.31" evidence="5 7"/>
<evidence type="ECO:0000259" key="8">
    <source>
        <dbReference type="Pfam" id="PF01182"/>
    </source>
</evidence>
<comment type="pathway">
    <text evidence="3 7">Carbohydrate degradation; pentose phosphate pathway; D-ribulose 5-phosphate from D-glucose 6-phosphate (oxidative stage): step 2/3.</text>
</comment>
<dbReference type="UniPathway" id="UPA00115">
    <property type="reaction ID" value="UER00409"/>
</dbReference>
<dbReference type="PANTHER" id="PTHR11054:SF0">
    <property type="entry name" value="6-PHOSPHOGLUCONOLACTONASE"/>
    <property type="match status" value="1"/>
</dbReference>
<dbReference type="Proteomes" id="UP000273675">
    <property type="component" value="Unassembled WGS sequence"/>
</dbReference>
<dbReference type="EMBL" id="RBIM01000005">
    <property type="protein sequence ID" value="RKQ96101.1"/>
    <property type="molecule type" value="Genomic_DNA"/>
</dbReference>
<evidence type="ECO:0000256" key="3">
    <source>
        <dbReference type="ARBA" id="ARBA00004961"/>
    </source>
</evidence>